<protein>
    <submittedName>
        <fullName evidence="3">Short-chain dehydrogenase</fullName>
    </submittedName>
</protein>
<sequence>MTPREQPRFRGKRALVTGAGAGIGRAIALALAKDGAHVCVLDADHAAADETAAMVRQLGAEAATIVHDMGCASVVASIASMQDGFGAFDLLVNNAGISPKQPDGRKRMIWETPPEEWQRVIQVNLGGYFFALRAVLPGMVERRAGAVVNIASLAGLRYSSIAGASYATAKNAVVGLTRQAAGEVAEFGIRINCVAPGRIETAMASVAGGEFNETIRASTPLRRLGQPADIADAVLFLLSEQAGFITGEILPVTGGRGL</sequence>
<dbReference type="KEGG" id="bbh:BN112_4592"/>
<dbReference type="PANTHER" id="PTHR42760">
    <property type="entry name" value="SHORT-CHAIN DEHYDROGENASES/REDUCTASES FAMILY MEMBER"/>
    <property type="match status" value="1"/>
</dbReference>
<dbReference type="PRINTS" id="PR00081">
    <property type="entry name" value="GDHRDH"/>
</dbReference>
<dbReference type="InterPro" id="IPR020904">
    <property type="entry name" value="Sc_DH/Rdtase_CS"/>
</dbReference>
<dbReference type="AlphaFoldDB" id="A0A0C6PA31"/>
<dbReference type="InterPro" id="IPR036291">
    <property type="entry name" value="NAD(P)-bd_dom_sf"/>
</dbReference>
<organism evidence="3 4">
    <name type="scientific">Bordetella bronchiseptica 253</name>
    <dbReference type="NCBI Taxonomy" id="568707"/>
    <lineage>
        <taxon>Bacteria</taxon>
        <taxon>Pseudomonadati</taxon>
        <taxon>Pseudomonadota</taxon>
        <taxon>Betaproteobacteria</taxon>
        <taxon>Burkholderiales</taxon>
        <taxon>Alcaligenaceae</taxon>
        <taxon>Bordetella</taxon>
    </lineage>
</organism>
<name>A0A0C6PA31_BORBO</name>
<dbReference type="GO" id="GO:0006633">
    <property type="term" value="P:fatty acid biosynthetic process"/>
    <property type="evidence" value="ECO:0007669"/>
    <property type="project" value="TreeGrafter"/>
</dbReference>
<dbReference type="EMBL" id="HE965806">
    <property type="protein sequence ID" value="CCJ56506.1"/>
    <property type="molecule type" value="Genomic_DNA"/>
</dbReference>
<reference evidence="3 4" key="1">
    <citation type="journal article" date="2012" name="BMC Genomics">
        <title>Comparative genomics of the classical Bordetella subspecies: the evolution and exchange of virulence-associated diversity amongst closely related pathogens.</title>
        <authorList>
            <person name="Park J."/>
            <person name="Zhang Y."/>
            <person name="Buboltz A.M."/>
            <person name="Zhang X."/>
            <person name="Schuster S.C."/>
            <person name="Ahuja U."/>
            <person name="Liu M."/>
            <person name="Miller J.F."/>
            <person name="Sebaihia M."/>
            <person name="Bentley S.D."/>
            <person name="Parkhill J."/>
            <person name="Harvill E.T."/>
        </authorList>
    </citation>
    <scope>NUCLEOTIDE SEQUENCE [LARGE SCALE GENOMIC DNA]</scope>
    <source>
        <strain evidence="3 4">253</strain>
    </source>
</reference>
<evidence type="ECO:0000256" key="1">
    <source>
        <dbReference type="ARBA" id="ARBA00006484"/>
    </source>
</evidence>
<dbReference type="OrthoDB" id="8888385at2"/>
<proteinExistence type="inferred from homology"/>
<dbReference type="InterPro" id="IPR002347">
    <property type="entry name" value="SDR_fam"/>
</dbReference>
<evidence type="ECO:0000256" key="2">
    <source>
        <dbReference type="ARBA" id="ARBA00023002"/>
    </source>
</evidence>
<dbReference type="NCBIfam" id="NF009466">
    <property type="entry name" value="PRK12826.1-2"/>
    <property type="match status" value="1"/>
</dbReference>
<dbReference type="Pfam" id="PF13561">
    <property type="entry name" value="adh_short_C2"/>
    <property type="match status" value="1"/>
</dbReference>
<evidence type="ECO:0000313" key="4">
    <source>
        <dbReference type="Proteomes" id="UP000007564"/>
    </source>
</evidence>
<dbReference type="GO" id="GO:0016616">
    <property type="term" value="F:oxidoreductase activity, acting on the CH-OH group of donors, NAD or NADP as acceptor"/>
    <property type="evidence" value="ECO:0007669"/>
    <property type="project" value="TreeGrafter"/>
</dbReference>
<dbReference type="HOGENOM" id="CLU_010194_1_2_4"/>
<keyword evidence="2" id="KW-0560">Oxidoreductase</keyword>
<dbReference type="PROSITE" id="PS00061">
    <property type="entry name" value="ADH_SHORT"/>
    <property type="match status" value="1"/>
</dbReference>
<dbReference type="PANTHER" id="PTHR42760:SF133">
    <property type="entry name" value="3-OXOACYL-[ACYL-CARRIER-PROTEIN] REDUCTASE"/>
    <property type="match status" value="1"/>
</dbReference>
<dbReference type="Proteomes" id="UP000007564">
    <property type="component" value="Chromosome"/>
</dbReference>
<dbReference type="SUPFAM" id="SSF51735">
    <property type="entry name" value="NAD(P)-binding Rossmann-fold domains"/>
    <property type="match status" value="1"/>
</dbReference>
<evidence type="ECO:0000313" key="3">
    <source>
        <dbReference type="EMBL" id="CCJ56506.1"/>
    </source>
</evidence>
<gene>
    <name evidence="3" type="ORF">BN112_4592</name>
</gene>
<comment type="similarity">
    <text evidence="1">Belongs to the short-chain dehydrogenases/reductases (SDR) family.</text>
</comment>
<dbReference type="GO" id="GO:0048038">
    <property type="term" value="F:quinone binding"/>
    <property type="evidence" value="ECO:0007669"/>
    <property type="project" value="TreeGrafter"/>
</dbReference>
<dbReference type="FunFam" id="3.40.50.720:FF:000084">
    <property type="entry name" value="Short-chain dehydrogenase reductase"/>
    <property type="match status" value="1"/>
</dbReference>
<accession>A0A0C6PA31</accession>
<dbReference type="Gene3D" id="3.40.50.720">
    <property type="entry name" value="NAD(P)-binding Rossmann-like Domain"/>
    <property type="match status" value="1"/>
</dbReference>
<dbReference type="PRINTS" id="PR00080">
    <property type="entry name" value="SDRFAMILY"/>
</dbReference>
<dbReference type="RefSeq" id="WP_015065073.1">
    <property type="nucleotide sequence ID" value="NC_019382.1"/>
</dbReference>